<evidence type="ECO:0000313" key="1">
    <source>
        <dbReference type="EMBL" id="MBB5352837.1"/>
    </source>
</evidence>
<dbReference type="PANTHER" id="PTHR43301">
    <property type="entry name" value="ARABINAN ENDO-1,5-ALPHA-L-ARABINOSIDASE"/>
    <property type="match status" value="1"/>
</dbReference>
<dbReference type="Proteomes" id="UP000557717">
    <property type="component" value="Unassembled WGS sequence"/>
</dbReference>
<name>A0A840V3G1_9BACT</name>
<dbReference type="InterPro" id="IPR050727">
    <property type="entry name" value="GH43_arabinanases"/>
</dbReference>
<dbReference type="RefSeq" id="WP_221285195.1">
    <property type="nucleotide sequence ID" value="NZ_JACHFD010000016.1"/>
</dbReference>
<dbReference type="CDD" id="cd08983">
    <property type="entry name" value="GH43_Bt3655-like"/>
    <property type="match status" value="1"/>
</dbReference>
<comment type="caution">
    <text evidence="1">The sequence shown here is derived from an EMBL/GenBank/DDBJ whole genome shotgun (WGS) entry which is preliminary data.</text>
</comment>
<protein>
    <recommendedName>
        <fullName evidence="3">Glycosyl hydrolases family 43</fullName>
    </recommendedName>
</protein>
<accession>A0A840V3G1</accession>
<dbReference type="EMBL" id="JACHFD010000016">
    <property type="protein sequence ID" value="MBB5352837.1"/>
    <property type="molecule type" value="Genomic_DNA"/>
</dbReference>
<dbReference type="InterPro" id="IPR023296">
    <property type="entry name" value="Glyco_hydro_beta-prop_sf"/>
</dbReference>
<dbReference type="Gene3D" id="2.115.10.20">
    <property type="entry name" value="Glycosyl hydrolase domain, family 43"/>
    <property type="match status" value="1"/>
</dbReference>
<reference evidence="1 2" key="1">
    <citation type="submission" date="2020-08" db="EMBL/GenBank/DDBJ databases">
        <title>Genomic Encyclopedia of Type Strains, Phase IV (KMG-IV): sequencing the most valuable type-strain genomes for metagenomic binning, comparative biology and taxonomic classification.</title>
        <authorList>
            <person name="Goeker M."/>
        </authorList>
    </citation>
    <scope>NUCLEOTIDE SEQUENCE [LARGE SCALE GENOMIC DNA]</scope>
    <source>
        <strain evidence="1 2">YC6886</strain>
    </source>
</reference>
<dbReference type="AlphaFoldDB" id="A0A840V3G1"/>
<gene>
    <name evidence="1" type="ORF">HNR46_003085</name>
</gene>
<dbReference type="SUPFAM" id="SSF75005">
    <property type="entry name" value="Arabinanase/levansucrase/invertase"/>
    <property type="match status" value="1"/>
</dbReference>
<evidence type="ECO:0000313" key="2">
    <source>
        <dbReference type="Proteomes" id="UP000557717"/>
    </source>
</evidence>
<dbReference type="PANTHER" id="PTHR43301:SF3">
    <property type="entry name" value="ARABINAN ENDO-1,5-ALPHA-L-ARABINOSIDASE A-RELATED"/>
    <property type="match status" value="1"/>
</dbReference>
<proteinExistence type="predicted"/>
<keyword evidence="2" id="KW-1185">Reference proteome</keyword>
<evidence type="ECO:0008006" key="3">
    <source>
        <dbReference type="Google" id="ProtNLM"/>
    </source>
</evidence>
<organism evidence="1 2">
    <name type="scientific">Haloferula luteola</name>
    <dbReference type="NCBI Taxonomy" id="595692"/>
    <lineage>
        <taxon>Bacteria</taxon>
        <taxon>Pseudomonadati</taxon>
        <taxon>Verrucomicrobiota</taxon>
        <taxon>Verrucomicrobiia</taxon>
        <taxon>Verrucomicrobiales</taxon>
        <taxon>Verrucomicrobiaceae</taxon>
        <taxon>Haloferula</taxon>
    </lineage>
</organism>
<sequence>MNSSLNWIALVSLTSGSLSLARAEEPSTWVMAYFRQRYPTRVEVDAEGRIHEVPLPDPMQVEQLHLALSSDGRNWSPLNDNQPIWDQRLRDPFIHRGSDGLWHLLATGRAPGKPTDEGPHCLHATSPDLIHWSHRETLSLMKGVRNDDGAPARNIWAPEWFQEEGDPTITLLWSSSFEDAGWKKSRLWISQTTDWKTFTPAQEWFAPDYSVIDGSLLSAQGRYYLFHKEEEFGAASGERRAIRVAVSDQLQGPFEVFKGPINGGQIVPTITEGCAIMPDPQGSGWLLLYDYCMSNGYGASSSQDLLHWQAIDKAQFPPDARHASVFSVTPREAAALQTAFPSSPPRDLESPEGR</sequence>